<dbReference type="CDD" id="cd02227">
    <property type="entry name" value="cupin_TM1112-like"/>
    <property type="match status" value="1"/>
</dbReference>
<protein>
    <recommendedName>
        <fullName evidence="1">(S)-ureidoglycine aminohydrolase cupin domain-containing protein</fullName>
    </recommendedName>
</protein>
<dbReference type="EMBL" id="CABIKM010000026">
    <property type="protein sequence ID" value="VUZ85473.1"/>
    <property type="molecule type" value="Genomic_DNA"/>
</dbReference>
<dbReference type="InterPro" id="IPR014710">
    <property type="entry name" value="RmlC-like_jellyroll"/>
</dbReference>
<evidence type="ECO:0000259" key="1">
    <source>
        <dbReference type="Pfam" id="PF05899"/>
    </source>
</evidence>
<dbReference type="PANTHER" id="PTHR33271:SF22">
    <property type="entry name" value="OS04G0445200 PROTEIN"/>
    <property type="match status" value="1"/>
</dbReference>
<dbReference type="SUPFAM" id="SSF51182">
    <property type="entry name" value="RmlC-like cupins"/>
    <property type="match status" value="1"/>
</dbReference>
<dbReference type="AlphaFoldDB" id="A0A564ZJX5"/>
<gene>
    <name evidence="2" type="ORF">MELA_01858</name>
</gene>
<proteinExistence type="predicted"/>
<name>A0A564ZJX5_9BACT</name>
<organism evidence="2 3">
    <name type="scientific">Candidatus Methylomirabilis lanthanidiphila</name>
    <dbReference type="NCBI Taxonomy" id="2211376"/>
    <lineage>
        <taxon>Bacteria</taxon>
        <taxon>Candidatus Methylomirabilota</taxon>
        <taxon>Candidatus Methylomirabilia</taxon>
        <taxon>Candidatus Methylomirabilales</taxon>
        <taxon>Candidatus Methylomirabilaceae</taxon>
        <taxon>Candidatus Methylomirabilis</taxon>
    </lineage>
</organism>
<feature type="domain" description="(S)-ureidoglycine aminohydrolase cupin" evidence="1">
    <location>
        <begin position="16"/>
        <end position="87"/>
    </location>
</feature>
<dbReference type="InterPro" id="IPR011051">
    <property type="entry name" value="RmlC_Cupin_sf"/>
</dbReference>
<dbReference type="Gene3D" id="2.60.120.10">
    <property type="entry name" value="Jelly Rolls"/>
    <property type="match status" value="1"/>
</dbReference>
<keyword evidence="3" id="KW-1185">Reference proteome</keyword>
<dbReference type="Pfam" id="PF05899">
    <property type="entry name" value="Cupin_3"/>
    <property type="match status" value="1"/>
</dbReference>
<dbReference type="PANTHER" id="PTHR33271">
    <property type="entry name" value="OS04G0445200 PROTEIN"/>
    <property type="match status" value="1"/>
</dbReference>
<evidence type="ECO:0000313" key="2">
    <source>
        <dbReference type="EMBL" id="VUZ85473.1"/>
    </source>
</evidence>
<reference evidence="2 3" key="1">
    <citation type="submission" date="2019-07" db="EMBL/GenBank/DDBJ databases">
        <authorList>
            <person name="Cremers G."/>
        </authorList>
    </citation>
    <scope>NUCLEOTIDE SEQUENCE [LARGE SCALE GENOMIC DNA]</scope>
</reference>
<accession>A0A564ZJX5</accession>
<evidence type="ECO:0000313" key="3">
    <source>
        <dbReference type="Proteomes" id="UP000334340"/>
    </source>
</evidence>
<dbReference type="InterPro" id="IPR008579">
    <property type="entry name" value="UGlyAH_Cupin_dom"/>
</dbReference>
<dbReference type="Proteomes" id="UP000334340">
    <property type="component" value="Unassembled WGS sequence"/>
</dbReference>
<sequence length="90" mass="10481">MKIRIERNPSQERLAALKITTWPTWSKEVSIFPWSYDSTETCYFLEGEVVVMPDDGEPAQVGKGDLVVFPVGMTCTWDIRRPVKKHYRFD</sequence>